<dbReference type="EMBL" id="GGEC01036319">
    <property type="protein sequence ID" value="MBX16803.1"/>
    <property type="molecule type" value="Transcribed_RNA"/>
</dbReference>
<name>A0A2P2LFQ4_RHIMU</name>
<keyword evidence="1" id="KW-1133">Transmembrane helix</keyword>
<keyword evidence="1" id="KW-0812">Transmembrane</keyword>
<protein>
    <submittedName>
        <fullName evidence="2">Uncharacterized protein LOC105108231 isoform X5</fullName>
    </submittedName>
</protein>
<evidence type="ECO:0000256" key="1">
    <source>
        <dbReference type="SAM" id="Phobius"/>
    </source>
</evidence>
<organism evidence="2">
    <name type="scientific">Rhizophora mucronata</name>
    <name type="common">Asiatic mangrove</name>
    <dbReference type="NCBI Taxonomy" id="61149"/>
    <lineage>
        <taxon>Eukaryota</taxon>
        <taxon>Viridiplantae</taxon>
        <taxon>Streptophyta</taxon>
        <taxon>Embryophyta</taxon>
        <taxon>Tracheophyta</taxon>
        <taxon>Spermatophyta</taxon>
        <taxon>Magnoliopsida</taxon>
        <taxon>eudicotyledons</taxon>
        <taxon>Gunneridae</taxon>
        <taxon>Pentapetalae</taxon>
        <taxon>rosids</taxon>
        <taxon>fabids</taxon>
        <taxon>Malpighiales</taxon>
        <taxon>Rhizophoraceae</taxon>
        <taxon>Rhizophora</taxon>
    </lineage>
</organism>
<proteinExistence type="predicted"/>
<accession>A0A2P2LFQ4</accession>
<keyword evidence="1" id="KW-0472">Membrane</keyword>
<evidence type="ECO:0000313" key="2">
    <source>
        <dbReference type="EMBL" id="MBX16803.1"/>
    </source>
</evidence>
<sequence>MKIGVVGVVHRAPHATTFPFCHVRASVRCFPSTGTHSFFALLRLFLSRFSILIIISMRLLREYRFMSMNIYWAVVVFVFPQLPNV</sequence>
<dbReference type="AlphaFoldDB" id="A0A2P2LFQ4"/>
<feature type="transmembrane region" description="Helical" evidence="1">
    <location>
        <begin position="40"/>
        <end position="60"/>
    </location>
</feature>
<reference evidence="2" key="1">
    <citation type="submission" date="2018-02" db="EMBL/GenBank/DDBJ databases">
        <title>Rhizophora mucronata_Transcriptome.</title>
        <authorList>
            <person name="Meera S.P."/>
            <person name="Sreeshan A."/>
            <person name="Augustine A."/>
        </authorList>
    </citation>
    <scope>NUCLEOTIDE SEQUENCE</scope>
    <source>
        <tissue evidence="2">Leaf</tissue>
    </source>
</reference>